<keyword evidence="2" id="KW-0812">Transmembrane</keyword>
<keyword evidence="2" id="KW-1133">Transmembrane helix</keyword>
<gene>
    <name evidence="4" type="ORF">H5993_03940</name>
</gene>
<feature type="transmembrane region" description="Helical" evidence="2">
    <location>
        <begin position="41"/>
        <end position="61"/>
    </location>
</feature>
<feature type="transmembrane region" description="Helical" evidence="2">
    <location>
        <begin position="124"/>
        <end position="145"/>
    </location>
</feature>
<comment type="similarity">
    <text evidence="1">Belongs to the UPF0177 family.</text>
</comment>
<keyword evidence="4" id="KW-0378">Hydrolase</keyword>
<dbReference type="GO" id="GO:0008237">
    <property type="term" value="F:metallopeptidase activity"/>
    <property type="evidence" value="ECO:0007669"/>
    <property type="project" value="UniProtKB-KW"/>
</dbReference>
<feature type="transmembrane region" description="Helical" evidence="2">
    <location>
        <begin position="178"/>
        <end position="196"/>
    </location>
</feature>
<evidence type="ECO:0000259" key="3">
    <source>
        <dbReference type="Pfam" id="PF02517"/>
    </source>
</evidence>
<keyword evidence="2" id="KW-0472">Membrane</keyword>
<accession>A0ABS2EN41</accession>
<proteinExistence type="inferred from homology"/>
<dbReference type="InterPro" id="IPR052710">
    <property type="entry name" value="CAAX_protease"/>
</dbReference>
<reference evidence="4 5" key="1">
    <citation type="journal article" date="2021" name="Sci. Rep.">
        <title>The distribution of antibiotic resistance genes in chicken gut microbiota commensals.</title>
        <authorList>
            <person name="Juricova H."/>
            <person name="Matiasovicova J."/>
            <person name="Kubasova T."/>
            <person name="Cejkova D."/>
            <person name="Rychlik I."/>
        </authorList>
    </citation>
    <scope>NUCLEOTIDE SEQUENCE [LARGE SCALE GENOMIC DNA]</scope>
    <source>
        <strain evidence="4 5">An810</strain>
    </source>
</reference>
<dbReference type="Pfam" id="PF02517">
    <property type="entry name" value="Rce1-like"/>
    <property type="match status" value="1"/>
</dbReference>
<dbReference type="InterPro" id="IPR003675">
    <property type="entry name" value="Rce1/LyrA-like_dom"/>
</dbReference>
<feature type="transmembrane region" description="Helical" evidence="2">
    <location>
        <begin position="12"/>
        <end position="35"/>
    </location>
</feature>
<protein>
    <submittedName>
        <fullName evidence="4">CPBP family intramembrane metalloprotease</fullName>
    </submittedName>
</protein>
<feature type="transmembrane region" description="Helical" evidence="2">
    <location>
        <begin position="152"/>
        <end position="172"/>
    </location>
</feature>
<dbReference type="RefSeq" id="WP_204776307.1">
    <property type="nucleotide sequence ID" value="NZ_JACJJQ010000013.1"/>
</dbReference>
<keyword evidence="4" id="KW-0482">Metalloprotease</keyword>
<keyword evidence="4" id="KW-0645">Protease</keyword>
<feature type="domain" description="CAAX prenyl protease 2/Lysostaphin resistance protein A-like" evidence="3">
    <location>
        <begin position="127"/>
        <end position="215"/>
    </location>
</feature>
<evidence type="ECO:0000256" key="2">
    <source>
        <dbReference type="SAM" id="Phobius"/>
    </source>
</evidence>
<dbReference type="EMBL" id="JACJJQ010000013">
    <property type="protein sequence ID" value="MBM6753912.1"/>
    <property type="molecule type" value="Genomic_DNA"/>
</dbReference>
<evidence type="ECO:0000313" key="5">
    <source>
        <dbReference type="Proteomes" id="UP000776629"/>
    </source>
</evidence>
<sequence>MSKRNLKQQPLWVRVVIMIFFALAIQLPPIFLIYARKENKLSWIGAYFVSFLVLLGLALWVSQQLGKSSKPMMTRQMKIDWVLGGWLAVFCAQFFFGTLNQLIYHQTQTANNQIIIKLMSHQSAIMYAMAFGAVVLSPITEELIFRRIFIDMFFDSSMLWWPTLISGLIFSAEHASTNPLSFLIYFAMGVILAFVYQKTRRLSCSVMIHGLNNLLAMSAILLNLGI</sequence>
<organism evidence="4 5">
    <name type="scientific">Limosilactobacillus alvi</name>
    <dbReference type="NCBI Taxonomy" id="990412"/>
    <lineage>
        <taxon>Bacteria</taxon>
        <taxon>Bacillati</taxon>
        <taxon>Bacillota</taxon>
        <taxon>Bacilli</taxon>
        <taxon>Lactobacillales</taxon>
        <taxon>Lactobacillaceae</taxon>
        <taxon>Limosilactobacillus</taxon>
    </lineage>
</organism>
<comment type="caution">
    <text evidence="4">The sequence shown here is derived from an EMBL/GenBank/DDBJ whole genome shotgun (WGS) entry which is preliminary data.</text>
</comment>
<dbReference type="Proteomes" id="UP000776629">
    <property type="component" value="Unassembled WGS sequence"/>
</dbReference>
<evidence type="ECO:0000313" key="4">
    <source>
        <dbReference type="EMBL" id="MBM6753912.1"/>
    </source>
</evidence>
<feature type="transmembrane region" description="Helical" evidence="2">
    <location>
        <begin position="81"/>
        <end position="104"/>
    </location>
</feature>
<name>A0ABS2EN41_9LACO</name>
<dbReference type="PANTHER" id="PTHR36435">
    <property type="entry name" value="SLR1288 PROTEIN"/>
    <property type="match status" value="1"/>
</dbReference>
<keyword evidence="5" id="KW-1185">Reference proteome</keyword>
<evidence type="ECO:0000256" key="1">
    <source>
        <dbReference type="ARBA" id="ARBA00009067"/>
    </source>
</evidence>
<dbReference type="PANTHER" id="PTHR36435:SF1">
    <property type="entry name" value="CAAX AMINO TERMINAL PROTEASE FAMILY PROTEIN"/>
    <property type="match status" value="1"/>
</dbReference>